<feature type="disulfide bond" evidence="6">
    <location>
        <begin position="27"/>
        <end position="36"/>
    </location>
</feature>
<comment type="caution">
    <text evidence="6">Lacks conserved residue(s) required for the propagation of feature annotation.</text>
</comment>
<dbReference type="Gene3D" id="2.10.25.10">
    <property type="entry name" value="Laminin"/>
    <property type="match status" value="2"/>
</dbReference>
<feature type="domain" description="ZP" evidence="8">
    <location>
        <begin position="104"/>
        <end position="259"/>
    </location>
</feature>
<keyword evidence="5" id="KW-0325">Glycoprotein</keyword>
<dbReference type="SUPFAM" id="SSF57196">
    <property type="entry name" value="EGF/Laminin"/>
    <property type="match status" value="1"/>
</dbReference>
<proteinExistence type="predicted"/>
<keyword evidence="4 6" id="KW-1015">Disulfide bond</keyword>
<evidence type="ECO:0000256" key="4">
    <source>
        <dbReference type="ARBA" id="ARBA00023157"/>
    </source>
</evidence>
<organism evidence="9 10">
    <name type="scientific">Desmophyllum pertusum</name>
    <dbReference type="NCBI Taxonomy" id="174260"/>
    <lineage>
        <taxon>Eukaryota</taxon>
        <taxon>Metazoa</taxon>
        <taxon>Cnidaria</taxon>
        <taxon>Anthozoa</taxon>
        <taxon>Hexacorallia</taxon>
        <taxon>Scleractinia</taxon>
        <taxon>Caryophylliina</taxon>
        <taxon>Caryophylliidae</taxon>
        <taxon>Desmophyllum</taxon>
    </lineage>
</organism>
<dbReference type="SMART" id="SM00181">
    <property type="entry name" value="EGF"/>
    <property type="match status" value="2"/>
</dbReference>
<dbReference type="InterPro" id="IPR001507">
    <property type="entry name" value="ZP_dom"/>
</dbReference>
<evidence type="ECO:0000256" key="6">
    <source>
        <dbReference type="PROSITE-ProRule" id="PRU00076"/>
    </source>
</evidence>
<dbReference type="FunFam" id="2.10.25.10:FF:000321">
    <property type="entry name" value="Protein delta homolog 1"/>
    <property type="match status" value="1"/>
</dbReference>
<gene>
    <name evidence="9" type="ORF">OS493_039644</name>
</gene>
<evidence type="ECO:0000256" key="1">
    <source>
        <dbReference type="ARBA" id="ARBA00022536"/>
    </source>
</evidence>
<protein>
    <submittedName>
        <fullName evidence="9">Uncharacterized protein</fullName>
    </submittedName>
</protein>
<dbReference type="OrthoDB" id="5959240at2759"/>
<dbReference type="InterPro" id="IPR055356">
    <property type="entry name" value="ZP-N"/>
</dbReference>
<dbReference type="Pfam" id="PF23344">
    <property type="entry name" value="ZP-N"/>
    <property type="match status" value="1"/>
</dbReference>
<dbReference type="PROSITE" id="PS50026">
    <property type="entry name" value="EGF_3"/>
    <property type="match status" value="1"/>
</dbReference>
<dbReference type="PROSITE" id="PS51034">
    <property type="entry name" value="ZP_2"/>
    <property type="match status" value="1"/>
</dbReference>
<evidence type="ECO:0000256" key="5">
    <source>
        <dbReference type="ARBA" id="ARBA00023180"/>
    </source>
</evidence>
<sequence>LDPCESSPCQNGGTCNDLGGFNFGCSCAKGFGGDDCAEELDPCDNNPCQNGAVMMMSMNVNTTTGRCQDLCENTIGGFNCACSDPELSIAPDGRRCIAEGVELDCGKDEMTITLPKGLLLGLDAEHLRLIDVHCTATENQTHFFLHTATTECGTILKHTNGHAIYSNMVSEIPIKENQIVTRVREAMIPFHCFYSKWGVVSSIGIKPASKKVMLSSRGFGKFTITLDLFSNDNYIGPFTQDDFPIVVNIRSRFVLRAPC</sequence>
<dbReference type="PANTHER" id="PTHR14002">
    <property type="entry name" value="ENDOGLIN/TGF-BETA RECEPTOR TYPE III"/>
    <property type="match status" value="1"/>
</dbReference>
<keyword evidence="10" id="KW-1185">Reference proteome</keyword>
<dbReference type="EMBL" id="MU827046">
    <property type="protein sequence ID" value="KAJ7369357.1"/>
    <property type="molecule type" value="Genomic_DNA"/>
</dbReference>
<evidence type="ECO:0000313" key="9">
    <source>
        <dbReference type="EMBL" id="KAJ7369357.1"/>
    </source>
</evidence>
<dbReference type="PROSITE" id="PS00022">
    <property type="entry name" value="EGF_1"/>
    <property type="match status" value="1"/>
</dbReference>
<evidence type="ECO:0000313" key="10">
    <source>
        <dbReference type="Proteomes" id="UP001163046"/>
    </source>
</evidence>
<name>A0A9X0CML9_9CNID</name>
<keyword evidence="3" id="KW-0677">Repeat</keyword>
<dbReference type="PROSITE" id="PS01186">
    <property type="entry name" value="EGF_2"/>
    <property type="match status" value="1"/>
</dbReference>
<evidence type="ECO:0000256" key="2">
    <source>
        <dbReference type="ARBA" id="ARBA00022729"/>
    </source>
</evidence>
<evidence type="ECO:0000259" key="7">
    <source>
        <dbReference type="PROSITE" id="PS50026"/>
    </source>
</evidence>
<accession>A0A9X0CML9</accession>
<dbReference type="InterPro" id="IPR000742">
    <property type="entry name" value="EGF"/>
</dbReference>
<feature type="domain" description="EGF-like" evidence="7">
    <location>
        <begin position="1"/>
        <end position="37"/>
    </location>
</feature>
<reference evidence="9" key="1">
    <citation type="submission" date="2023-01" db="EMBL/GenBank/DDBJ databases">
        <title>Genome assembly of the deep-sea coral Lophelia pertusa.</title>
        <authorList>
            <person name="Herrera S."/>
            <person name="Cordes E."/>
        </authorList>
    </citation>
    <scope>NUCLEOTIDE SEQUENCE</scope>
    <source>
        <strain evidence="9">USNM1676648</strain>
        <tissue evidence="9">Polyp</tissue>
    </source>
</reference>
<comment type="caution">
    <text evidence="9">The sequence shown here is derived from an EMBL/GenBank/DDBJ whole genome shotgun (WGS) entry which is preliminary data.</text>
</comment>
<dbReference type="AlphaFoldDB" id="A0A9X0CML9"/>
<evidence type="ECO:0000256" key="3">
    <source>
        <dbReference type="ARBA" id="ARBA00022737"/>
    </source>
</evidence>
<dbReference type="PANTHER" id="PTHR14002:SF43">
    <property type="entry name" value="DELTA-LIKE PROTEIN"/>
    <property type="match status" value="1"/>
</dbReference>
<keyword evidence="2" id="KW-0732">Signal</keyword>
<keyword evidence="1 6" id="KW-0245">EGF-like domain</keyword>
<evidence type="ECO:0000259" key="8">
    <source>
        <dbReference type="PROSITE" id="PS51034"/>
    </source>
</evidence>
<feature type="non-terminal residue" evidence="9">
    <location>
        <position position="259"/>
    </location>
</feature>
<dbReference type="CDD" id="cd00054">
    <property type="entry name" value="EGF_CA"/>
    <property type="match status" value="1"/>
</dbReference>
<dbReference type="Gene3D" id="2.60.40.3210">
    <property type="entry name" value="Zona pellucida, ZP-N domain"/>
    <property type="match status" value="1"/>
</dbReference>
<dbReference type="Proteomes" id="UP001163046">
    <property type="component" value="Unassembled WGS sequence"/>
</dbReference>